<dbReference type="Gene3D" id="1.20.120.20">
    <property type="entry name" value="Apolipoprotein"/>
    <property type="match status" value="1"/>
</dbReference>
<sequence length="603" mass="64960">MVWLSKQAIDSYGDYEQLVGGVDTLFKESSATVQGYAQNAYKTAGLSANEYMETVTSFSASLLQSLGNNTAAAAEMADLAITDMSDNANKMGTDMTAIQNAYNGFAKQNYTMLDNLKLGYGGTKEEMQRLIDDANALNTAQGRLTEYSIDSYADIVSAIHDVQTEMGITGTTSLEASTTIQGSLASMKSAWKNLLTGIADPDQDLGMLINNMVNSAGIALDNLVPLIVNLLPRIATALGTLGKKLTKELPGIIRTLLPALISGAIGLITGLVTEIPAILAALWDAVIATWSTLTAQFPILGNIESAAVSAMGKVRSALEPLKSVFQDAWQKIKGIWDTVEPYFAMTWESIKQVFSTAWDAIKAVWDVVGPYFEAIWEGIKSIFSAVPSWLPGIWETAWAAIKGVWNAVTGFFANIWNTIAGIFSVVEAVFKGDFEGAWEAIKGIVSGWANYFKSVWESIKEVFSAAVDVGTKIVNDIKEGISKAWDGIKAWFRGLWDSLFGNLTANVTVNKSASGGATDGSHARGLDFVPFDGYVAELHKGEMVVPAAEARAMRNGFSGFQDGEVANLLKQILYAVQDSNKQETVLKINNREFGRAVRGAVNA</sequence>
<protein>
    <submittedName>
        <fullName evidence="1">Tail tape measure protein</fullName>
    </submittedName>
</protein>
<proteinExistence type="predicted"/>
<reference evidence="1" key="1">
    <citation type="journal article" date="2021" name="Proc. Natl. Acad. Sci. U.S.A.">
        <title>A Catalog of Tens of Thousands of Viruses from Human Metagenomes Reveals Hidden Associations with Chronic Diseases.</title>
        <authorList>
            <person name="Tisza M.J."/>
            <person name="Buck C.B."/>
        </authorList>
    </citation>
    <scope>NUCLEOTIDE SEQUENCE</scope>
    <source>
        <strain evidence="1">Ct25F5</strain>
    </source>
</reference>
<evidence type="ECO:0000313" key="1">
    <source>
        <dbReference type="EMBL" id="DAD73177.1"/>
    </source>
</evidence>
<organism evidence="1">
    <name type="scientific">Myoviridae sp. ct25F5</name>
    <dbReference type="NCBI Taxonomy" id="2826604"/>
    <lineage>
        <taxon>Viruses</taxon>
        <taxon>Duplodnaviria</taxon>
        <taxon>Heunggongvirae</taxon>
        <taxon>Uroviricota</taxon>
        <taxon>Caudoviricetes</taxon>
    </lineage>
</organism>
<name>A0A8S5LT16_9CAUD</name>
<accession>A0A8S5LT16</accession>
<dbReference type="EMBL" id="BK014731">
    <property type="protein sequence ID" value="DAD73177.1"/>
    <property type="molecule type" value="Genomic_DNA"/>
</dbReference>